<organism evidence="4 5">
    <name type="scientific">Sorangium cellulosum</name>
    <name type="common">Polyangium cellulosum</name>
    <dbReference type="NCBI Taxonomy" id="56"/>
    <lineage>
        <taxon>Bacteria</taxon>
        <taxon>Pseudomonadati</taxon>
        <taxon>Myxococcota</taxon>
        <taxon>Polyangia</taxon>
        <taxon>Polyangiales</taxon>
        <taxon>Polyangiaceae</taxon>
        <taxon>Sorangium</taxon>
    </lineage>
</organism>
<feature type="region of interest" description="Disordered" evidence="1">
    <location>
        <begin position="740"/>
        <end position="762"/>
    </location>
</feature>
<protein>
    <submittedName>
        <fullName evidence="4">Uncharacterized protein</fullName>
    </submittedName>
</protein>
<dbReference type="InterPro" id="IPR024983">
    <property type="entry name" value="CHAT_dom"/>
</dbReference>
<evidence type="ECO:0000259" key="3">
    <source>
        <dbReference type="Pfam" id="PF20028"/>
    </source>
</evidence>
<dbReference type="Pfam" id="PF12770">
    <property type="entry name" value="CHAT"/>
    <property type="match status" value="1"/>
</dbReference>
<dbReference type="Proteomes" id="UP000238348">
    <property type="component" value="Chromosome"/>
</dbReference>
<accession>A0A2L0ET78</accession>
<reference evidence="4 5" key="1">
    <citation type="submission" date="2015-09" db="EMBL/GenBank/DDBJ databases">
        <title>Sorangium comparison.</title>
        <authorList>
            <person name="Zaburannyi N."/>
            <person name="Bunk B."/>
            <person name="Overmann J."/>
            <person name="Mueller R."/>
        </authorList>
    </citation>
    <scope>NUCLEOTIDE SEQUENCE [LARGE SCALE GENOMIC DNA]</scope>
    <source>
        <strain evidence="4 5">So ce26</strain>
    </source>
</reference>
<evidence type="ECO:0000313" key="5">
    <source>
        <dbReference type="Proteomes" id="UP000238348"/>
    </source>
</evidence>
<evidence type="ECO:0000256" key="1">
    <source>
        <dbReference type="SAM" id="MobiDB-lite"/>
    </source>
</evidence>
<dbReference type="EMBL" id="CP012673">
    <property type="protein sequence ID" value="AUX42482.1"/>
    <property type="molecule type" value="Genomic_DNA"/>
</dbReference>
<sequence length="762" mass="83976">MLWMEIKLTLDGSGVLAAARASDPKAGSGSVVLPLDKLRDFGEKLARAAARQGAIDKALRQEAWALHDALFRGKVRDVYVHMRALLGGVGARGLLVRLVFPDPAQRDLQAIPWEALCERDTEKYLGTSADIVVVRDLSEAGEDVWGPAPSPIRPLLVSSLGDPELLLAALEERRRDGALERLEPLVGDRATPLRFSEALRQYRSRRPNLLHLVGHGSRNEQRSPVLLLGDGAGGHQGIPFASLASDLRATFDDLRLILLDSCSGADPGPFCGAVEPLLTMSGARAVVAYLWPVDPKSARICSEELYQLLCGAGDTRGDIAASLNGARRQLAKTSDGGHPAEAFSPVLYLLGTSSALFKMPETEAAPRVLRSESAVPPLCAFTKELRERLLAIVKDIAWPRDVLLCAYRESAPAEWRFLFEDASDGNLAGKMILKLEDAFITSTGAHPLLDFVAVLIALAAAPAASWTHPEQVSSLVDWAALAKDHLGLSELQRDALRRRAHEVERGFAKQETYIDVALETVDQDRYRVHAFRVAVRGGRAESEPIEFGEDREYGFDELEALVAQQMTKLAKVKPVVELVVPVELLARCRADQWRIHHGISPRRTSLGAAYRVVLRSWERCYENEEFWEAWQQRWRRFLAPPDQARACVCVDKVAELPSSSDHGAVKLRLPPDSDELAMLLEDGTPVAVWPREGAAEALDECLSMLPSGAQAPDWRELVRQHRRSATEKHLDECLVLLWDDFDRRPPNPGERSSGPVRRTGAA</sequence>
<dbReference type="InterPro" id="IPR045450">
    <property type="entry name" value="VMAP_C"/>
</dbReference>
<feature type="domain" description="vWA-MoxR associated protein C-terminal" evidence="3">
    <location>
        <begin position="524"/>
        <end position="740"/>
    </location>
</feature>
<dbReference type="AlphaFoldDB" id="A0A2L0ET78"/>
<feature type="domain" description="CHAT" evidence="2">
    <location>
        <begin position="103"/>
        <end position="335"/>
    </location>
</feature>
<proteinExistence type="predicted"/>
<evidence type="ECO:0000313" key="4">
    <source>
        <dbReference type="EMBL" id="AUX42482.1"/>
    </source>
</evidence>
<gene>
    <name evidence="4" type="ORF">SOCE26_039150</name>
</gene>
<name>A0A2L0ET78_SORCE</name>
<evidence type="ECO:0000259" key="2">
    <source>
        <dbReference type="Pfam" id="PF12770"/>
    </source>
</evidence>
<dbReference type="Pfam" id="PF20028">
    <property type="entry name" value="VMAP-C"/>
    <property type="match status" value="1"/>
</dbReference>